<organism evidence="3 4">
    <name type="scientific">Sanguibacter suaedae</name>
    <dbReference type="NCBI Taxonomy" id="2795737"/>
    <lineage>
        <taxon>Bacteria</taxon>
        <taxon>Bacillati</taxon>
        <taxon>Actinomycetota</taxon>
        <taxon>Actinomycetes</taxon>
        <taxon>Micrococcales</taxon>
        <taxon>Sanguibacteraceae</taxon>
        <taxon>Sanguibacter</taxon>
    </lineage>
</organism>
<sequence length="162" mass="17008">MSLTTPPPSDVPLPPVLAEIAEDLEALPAAQRLEMLVELGASVRAVPEPYASDTGLMEQVVECQSPVFVAVELEPADPPSSGRVTLHVSAPKEAPTTRGFAGVLTEGLEGMDASEVLAVPADLPARLGLPELVSPLRVAGMTSLLGRVQRQVRERLDDGRAS</sequence>
<dbReference type="SUPFAM" id="SSF82649">
    <property type="entry name" value="SufE/NifU"/>
    <property type="match status" value="1"/>
</dbReference>
<name>A0A934MBG3_9MICO</name>
<evidence type="ECO:0000256" key="1">
    <source>
        <dbReference type="ARBA" id="ARBA00010282"/>
    </source>
</evidence>
<protein>
    <submittedName>
        <fullName evidence="3">SufE family protein</fullName>
    </submittedName>
</protein>
<dbReference type="EMBL" id="JAEINH010000007">
    <property type="protein sequence ID" value="MBI9115286.1"/>
    <property type="molecule type" value="Genomic_DNA"/>
</dbReference>
<proteinExistence type="inferred from homology"/>
<comment type="caution">
    <text evidence="3">The sequence shown here is derived from an EMBL/GenBank/DDBJ whole genome shotgun (WGS) entry which is preliminary data.</text>
</comment>
<feature type="domain" description="Fe-S metabolism associated" evidence="2">
    <location>
        <begin position="23"/>
        <end position="151"/>
    </location>
</feature>
<comment type="similarity">
    <text evidence="1">Belongs to the SufE family.</text>
</comment>
<gene>
    <name evidence="3" type="ORF">JAV76_09715</name>
</gene>
<keyword evidence="4" id="KW-1185">Reference proteome</keyword>
<evidence type="ECO:0000313" key="4">
    <source>
        <dbReference type="Proteomes" id="UP000602087"/>
    </source>
</evidence>
<dbReference type="AlphaFoldDB" id="A0A934MBG3"/>
<dbReference type="Pfam" id="PF02657">
    <property type="entry name" value="SufE"/>
    <property type="match status" value="1"/>
</dbReference>
<dbReference type="RefSeq" id="WP_198733854.1">
    <property type="nucleotide sequence ID" value="NZ_JAEINH010000007.1"/>
</dbReference>
<evidence type="ECO:0000313" key="3">
    <source>
        <dbReference type="EMBL" id="MBI9115286.1"/>
    </source>
</evidence>
<dbReference type="Proteomes" id="UP000602087">
    <property type="component" value="Unassembled WGS sequence"/>
</dbReference>
<accession>A0A934MBG3</accession>
<dbReference type="InterPro" id="IPR003808">
    <property type="entry name" value="Fe-S_metab-assoc_dom"/>
</dbReference>
<dbReference type="PANTHER" id="PTHR43597">
    <property type="entry name" value="SULFUR ACCEPTOR PROTEIN CSDE"/>
    <property type="match status" value="1"/>
</dbReference>
<evidence type="ECO:0000259" key="2">
    <source>
        <dbReference type="Pfam" id="PF02657"/>
    </source>
</evidence>
<dbReference type="Gene3D" id="3.90.1010.10">
    <property type="match status" value="1"/>
</dbReference>
<dbReference type="PANTHER" id="PTHR43597:SF5">
    <property type="entry name" value="SUFE-LIKE PROTEIN 2, CHLOROPLASTIC"/>
    <property type="match status" value="1"/>
</dbReference>
<reference evidence="3" key="1">
    <citation type="submission" date="2020-12" db="EMBL/GenBank/DDBJ databases">
        <title>Sanguibacter suaedae sp. nov., isolated from Suaeda aralocaspica.</title>
        <authorList>
            <person name="Ma Q."/>
        </authorList>
    </citation>
    <scope>NUCLEOTIDE SEQUENCE</scope>
    <source>
        <strain evidence="3">YZGR15</strain>
    </source>
</reference>